<dbReference type="PANTHER" id="PTHR13267:SF3">
    <property type="entry name" value="ZINC FINGER PROTEIN 277"/>
    <property type="match status" value="1"/>
</dbReference>
<dbReference type="InterPro" id="IPR013087">
    <property type="entry name" value="Znf_C2H2_type"/>
</dbReference>
<protein>
    <recommendedName>
        <fullName evidence="6">C2H2-type domain-containing protein</fullName>
    </recommendedName>
</protein>
<keyword evidence="3" id="KW-0862">Zinc</keyword>
<dbReference type="InterPro" id="IPR040048">
    <property type="entry name" value="ZNF277"/>
</dbReference>
<name>A0AAF3ETE3_9BILA</name>
<dbReference type="AlphaFoldDB" id="A0AAF3ETE3"/>
<keyword evidence="7" id="KW-1185">Reference proteome</keyword>
<evidence type="ECO:0000259" key="6">
    <source>
        <dbReference type="PROSITE" id="PS50157"/>
    </source>
</evidence>
<keyword evidence="1" id="KW-0479">Metal-binding</keyword>
<evidence type="ECO:0000256" key="1">
    <source>
        <dbReference type="ARBA" id="ARBA00022723"/>
    </source>
</evidence>
<dbReference type="PROSITE" id="PS50157">
    <property type="entry name" value="ZINC_FINGER_C2H2_2"/>
    <property type="match status" value="1"/>
</dbReference>
<sequence length="304" mass="36566">MVMDIIAVRNMTISRSHSLTPMMKRCVIALRSPICSFHVAVFELFPERCQHLLNEHKIVVKELNLIVDLKRYIEHWRQRFAKESVEKIFPRIEPDEKDPYHGITNFYYEMSEKLPEDYLLRQHLAMRHLDEALSCQQREREDTNFTQKCMYCRYTAKGNRSKIIHHLYMIHHLNLGSPENLVFVTEYIEHLRERVERQECIRCEKTFADRNALMEHMRKRNHREVNPANHYYDKFYAGFKVTRCRLALGKHFIERVLSLYLTDPLTCLFIQFNTIFDSIVEPITEKTRLFHTQRALSTENRPFS</sequence>
<dbReference type="InterPro" id="IPR041661">
    <property type="entry name" value="ZN622/Rei1/Reh1_Znf-C2H2"/>
</dbReference>
<dbReference type="GO" id="GO:0008270">
    <property type="term" value="F:zinc ion binding"/>
    <property type="evidence" value="ECO:0007669"/>
    <property type="project" value="UniProtKB-KW"/>
</dbReference>
<dbReference type="SMART" id="SM00355">
    <property type="entry name" value="ZnF_C2H2"/>
    <property type="match status" value="2"/>
</dbReference>
<organism evidence="7 8">
    <name type="scientific">Mesorhabditis belari</name>
    <dbReference type="NCBI Taxonomy" id="2138241"/>
    <lineage>
        <taxon>Eukaryota</taxon>
        <taxon>Metazoa</taxon>
        <taxon>Ecdysozoa</taxon>
        <taxon>Nematoda</taxon>
        <taxon>Chromadorea</taxon>
        <taxon>Rhabditida</taxon>
        <taxon>Rhabditina</taxon>
        <taxon>Rhabditomorpha</taxon>
        <taxon>Rhabditoidea</taxon>
        <taxon>Rhabditidae</taxon>
        <taxon>Mesorhabditinae</taxon>
        <taxon>Mesorhabditis</taxon>
    </lineage>
</organism>
<dbReference type="WBParaSite" id="MBELARI_LOCUS17088">
    <property type="protein sequence ID" value="MBELARI_LOCUS17088"/>
    <property type="gene ID" value="MBELARI_LOCUS17088"/>
</dbReference>
<dbReference type="PANTHER" id="PTHR13267">
    <property type="entry name" value="ZINC FINGER PROTEIN 277"/>
    <property type="match status" value="1"/>
</dbReference>
<evidence type="ECO:0000313" key="7">
    <source>
        <dbReference type="Proteomes" id="UP000887575"/>
    </source>
</evidence>
<comment type="similarity">
    <text evidence="4">Belongs to the ZNF277 family.</text>
</comment>
<evidence type="ECO:0000256" key="4">
    <source>
        <dbReference type="ARBA" id="ARBA00034119"/>
    </source>
</evidence>
<evidence type="ECO:0000256" key="2">
    <source>
        <dbReference type="ARBA" id="ARBA00022771"/>
    </source>
</evidence>
<accession>A0AAF3ETE3</accession>
<dbReference type="InterPro" id="IPR036236">
    <property type="entry name" value="Znf_C2H2_sf"/>
</dbReference>
<dbReference type="PROSITE" id="PS00028">
    <property type="entry name" value="ZINC_FINGER_C2H2_1"/>
    <property type="match status" value="1"/>
</dbReference>
<evidence type="ECO:0000256" key="5">
    <source>
        <dbReference type="PROSITE-ProRule" id="PRU00042"/>
    </source>
</evidence>
<proteinExistence type="inferred from homology"/>
<evidence type="ECO:0000313" key="8">
    <source>
        <dbReference type="WBParaSite" id="MBELARI_LOCUS17088"/>
    </source>
</evidence>
<evidence type="ECO:0000256" key="3">
    <source>
        <dbReference type="ARBA" id="ARBA00022833"/>
    </source>
</evidence>
<dbReference type="SUPFAM" id="SSF57667">
    <property type="entry name" value="beta-beta-alpha zinc fingers"/>
    <property type="match status" value="1"/>
</dbReference>
<reference evidence="8" key="1">
    <citation type="submission" date="2024-02" db="UniProtKB">
        <authorList>
            <consortium name="WormBaseParasite"/>
        </authorList>
    </citation>
    <scope>IDENTIFICATION</scope>
</reference>
<dbReference type="Proteomes" id="UP000887575">
    <property type="component" value="Unassembled WGS sequence"/>
</dbReference>
<keyword evidence="2 5" id="KW-0863">Zinc-finger</keyword>
<dbReference type="Pfam" id="PF12756">
    <property type="entry name" value="zf-C2H2_2"/>
    <property type="match status" value="1"/>
</dbReference>
<feature type="domain" description="C2H2-type" evidence="6">
    <location>
        <begin position="198"/>
        <end position="227"/>
    </location>
</feature>